<protein>
    <submittedName>
        <fullName evidence="1">Uncharacterized protein</fullName>
    </submittedName>
</protein>
<evidence type="ECO:0000313" key="2">
    <source>
        <dbReference type="Proteomes" id="UP001056120"/>
    </source>
</evidence>
<name>A0ACB9IUY4_9ASTR</name>
<proteinExistence type="predicted"/>
<comment type="caution">
    <text evidence="1">The sequence shown here is derived from an EMBL/GenBank/DDBJ whole genome shotgun (WGS) entry which is preliminary data.</text>
</comment>
<keyword evidence="2" id="KW-1185">Reference proteome</keyword>
<organism evidence="1 2">
    <name type="scientific">Smallanthus sonchifolius</name>
    <dbReference type="NCBI Taxonomy" id="185202"/>
    <lineage>
        <taxon>Eukaryota</taxon>
        <taxon>Viridiplantae</taxon>
        <taxon>Streptophyta</taxon>
        <taxon>Embryophyta</taxon>
        <taxon>Tracheophyta</taxon>
        <taxon>Spermatophyta</taxon>
        <taxon>Magnoliopsida</taxon>
        <taxon>eudicotyledons</taxon>
        <taxon>Gunneridae</taxon>
        <taxon>Pentapetalae</taxon>
        <taxon>asterids</taxon>
        <taxon>campanulids</taxon>
        <taxon>Asterales</taxon>
        <taxon>Asteraceae</taxon>
        <taxon>Asteroideae</taxon>
        <taxon>Heliantheae alliance</taxon>
        <taxon>Millerieae</taxon>
        <taxon>Smallanthus</taxon>
    </lineage>
</organism>
<reference evidence="1 2" key="2">
    <citation type="journal article" date="2022" name="Mol. Ecol. Resour.">
        <title>The genomes of chicory, endive, great burdock and yacon provide insights into Asteraceae paleo-polyploidization history and plant inulin production.</title>
        <authorList>
            <person name="Fan W."/>
            <person name="Wang S."/>
            <person name="Wang H."/>
            <person name="Wang A."/>
            <person name="Jiang F."/>
            <person name="Liu H."/>
            <person name="Zhao H."/>
            <person name="Xu D."/>
            <person name="Zhang Y."/>
        </authorList>
    </citation>
    <scope>NUCLEOTIDE SEQUENCE [LARGE SCALE GENOMIC DNA]</scope>
    <source>
        <strain evidence="2">cv. Yunnan</strain>
        <tissue evidence="1">Leaves</tissue>
    </source>
</reference>
<evidence type="ECO:0000313" key="1">
    <source>
        <dbReference type="EMBL" id="KAI3811483.1"/>
    </source>
</evidence>
<gene>
    <name evidence="1" type="ORF">L1987_21207</name>
</gene>
<dbReference type="EMBL" id="CM042024">
    <property type="protein sequence ID" value="KAI3811483.1"/>
    <property type="molecule type" value="Genomic_DNA"/>
</dbReference>
<accession>A0ACB9IUY4</accession>
<sequence>MEAQEGYCSIVHLNPNRSLIVSRRSSSILIIHLLRSPACRSSSAPVGRPAAHLHLLRLAVFEGTKYITSNTYLDSISCVDTILRECTLSNDEELRKMATSMMTKFNKYWGNVKKFNLLVFIASLFDPRTKVD</sequence>
<reference evidence="2" key="1">
    <citation type="journal article" date="2022" name="Mol. Ecol. Resour.">
        <title>The genomes of chicory, endive, great burdock and yacon provide insights into Asteraceae palaeo-polyploidization history and plant inulin production.</title>
        <authorList>
            <person name="Fan W."/>
            <person name="Wang S."/>
            <person name="Wang H."/>
            <person name="Wang A."/>
            <person name="Jiang F."/>
            <person name="Liu H."/>
            <person name="Zhao H."/>
            <person name="Xu D."/>
            <person name="Zhang Y."/>
        </authorList>
    </citation>
    <scope>NUCLEOTIDE SEQUENCE [LARGE SCALE GENOMIC DNA]</scope>
    <source>
        <strain evidence="2">cv. Yunnan</strain>
    </source>
</reference>
<dbReference type="Proteomes" id="UP001056120">
    <property type="component" value="Linkage Group LG07"/>
</dbReference>